<organism evidence="1 2">
    <name type="scientific">Exiguobacterium antarcticum</name>
    <dbReference type="NCBI Taxonomy" id="132920"/>
    <lineage>
        <taxon>Bacteria</taxon>
        <taxon>Bacillati</taxon>
        <taxon>Bacillota</taxon>
        <taxon>Bacilli</taxon>
        <taxon>Bacillales</taxon>
        <taxon>Bacillales Family XII. Incertae Sedis</taxon>
        <taxon>Exiguobacterium</taxon>
    </lineage>
</organism>
<accession>A0ABT6R2E0</accession>
<name>A0ABT6R2E0_9BACL</name>
<dbReference type="EMBL" id="JASBQV010000012">
    <property type="protein sequence ID" value="MDI3235114.1"/>
    <property type="molecule type" value="Genomic_DNA"/>
</dbReference>
<evidence type="ECO:0000313" key="1">
    <source>
        <dbReference type="EMBL" id="MDI3235114.1"/>
    </source>
</evidence>
<keyword evidence="2" id="KW-1185">Reference proteome</keyword>
<sequence>MPTTFLKQLLQEKESSDFSSLRSAYLTKQQGLRNVFLQQMNKFIAEALVWDIQRQRQFTDWLLTACEREEDVHELLIHPLNERLLKPVLKQWMNDLPEDVRPYRWFGIFFFEEDNSLEYLQTAIDRGGPQEQLAIETMIRHLLNWLWYAFHHLNEDLYLSETEDDAETLKETRLLIDQLDDSVQKTEFMEEWQEHARTYELWLRFLKEETEGFMEWRERQEKQGENKQ</sequence>
<evidence type="ECO:0000313" key="2">
    <source>
        <dbReference type="Proteomes" id="UP001243286"/>
    </source>
</evidence>
<protein>
    <submittedName>
        <fullName evidence="1">Uncharacterized protein</fullName>
    </submittedName>
</protein>
<reference evidence="1 2" key="1">
    <citation type="submission" date="2023-04" db="EMBL/GenBank/DDBJ databases">
        <title>Antarctic isolates genomes.</title>
        <authorList>
            <person name="Dimov S.G."/>
        </authorList>
    </citation>
    <scope>NUCLEOTIDE SEQUENCE [LARGE SCALE GENOMIC DNA]</scope>
    <source>
        <strain evidence="1 2">AL19</strain>
    </source>
</reference>
<proteinExistence type="predicted"/>
<dbReference type="Proteomes" id="UP001243286">
    <property type="component" value="Unassembled WGS sequence"/>
</dbReference>
<dbReference type="RefSeq" id="WP_282356304.1">
    <property type="nucleotide sequence ID" value="NZ_JASBQV010000012.1"/>
</dbReference>
<comment type="caution">
    <text evidence="1">The sequence shown here is derived from an EMBL/GenBank/DDBJ whole genome shotgun (WGS) entry which is preliminary data.</text>
</comment>
<gene>
    <name evidence="1" type="ORF">QK289_08865</name>
</gene>